<sequence length="261" mass="29881">MPIHYLLLSTGYCALADFPLKVFPSMRKLDLKFEISSKFHHLHVVHLLSFFTNLQSLTLSLTDGVYGPLRADQLYSIQEIVSLVSKLGNSKLYVYFRNRSFQLSMLPYLQCALNAIEPGEVATQKVDFHIAFTENCHLRNYIEYSVSEKSVSKFTPVRHINLPSRMGIELIRNLTQQSSLRCTTGEFICRDTSNIFENDSAQLLEAVLKQCSQMKRLILHGSSNFQSENAINSSSILELRLHGLQFHLLLLKDTLFCFPRL</sequence>
<protein>
    <submittedName>
        <fullName evidence="1">Uncharacterized protein</fullName>
    </submittedName>
</protein>
<dbReference type="AlphaFoldDB" id="A0A0C9MN02"/>
<keyword evidence="2" id="KW-1185">Reference proteome</keyword>
<reference evidence="1" key="1">
    <citation type="submission" date="2014-09" db="EMBL/GenBank/DDBJ databases">
        <title>Draft genome sequence of an oleaginous Mucoromycotina fungus Mucor ambiguus NBRC6742.</title>
        <authorList>
            <person name="Takeda I."/>
            <person name="Yamane N."/>
            <person name="Morita T."/>
            <person name="Tamano K."/>
            <person name="Machida M."/>
            <person name="Baker S."/>
            <person name="Koike H."/>
        </authorList>
    </citation>
    <scope>NUCLEOTIDE SEQUENCE</scope>
    <source>
        <strain evidence="1">NBRC 6742</strain>
    </source>
</reference>
<evidence type="ECO:0000313" key="1">
    <source>
        <dbReference type="EMBL" id="GAN03293.1"/>
    </source>
</evidence>
<proteinExistence type="predicted"/>
<dbReference type="EMBL" id="DF836327">
    <property type="protein sequence ID" value="GAN03293.1"/>
    <property type="molecule type" value="Genomic_DNA"/>
</dbReference>
<accession>A0A0C9MN02</accession>
<organism evidence="1">
    <name type="scientific">Mucor ambiguus</name>
    <dbReference type="NCBI Taxonomy" id="91626"/>
    <lineage>
        <taxon>Eukaryota</taxon>
        <taxon>Fungi</taxon>
        <taxon>Fungi incertae sedis</taxon>
        <taxon>Mucoromycota</taxon>
        <taxon>Mucoromycotina</taxon>
        <taxon>Mucoromycetes</taxon>
        <taxon>Mucorales</taxon>
        <taxon>Mucorineae</taxon>
        <taxon>Mucoraceae</taxon>
        <taxon>Mucor</taxon>
    </lineage>
</organism>
<gene>
    <name evidence="1" type="ORF">MAM1_0038c02745</name>
</gene>
<name>A0A0C9MN02_9FUNG</name>
<dbReference type="Proteomes" id="UP000053815">
    <property type="component" value="Unassembled WGS sequence"/>
</dbReference>
<dbReference type="OrthoDB" id="3134645at2759"/>
<evidence type="ECO:0000313" key="2">
    <source>
        <dbReference type="Proteomes" id="UP000053815"/>
    </source>
</evidence>